<evidence type="ECO:0000256" key="3">
    <source>
        <dbReference type="ARBA" id="ARBA00022475"/>
    </source>
</evidence>
<feature type="transmembrane region" description="Helical" evidence="7">
    <location>
        <begin position="44"/>
        <end position="68"/>
    </location>
</feature>
<evidence type="ECO:0000256" key="6">
    <source>
        <dbReference type="ARBA" id="ARBA00023136"/>
    </source>
</evidence>
<evidence type="ECO:0000256" key="2">
    <source>
        <dbReference type="ARBA" id="ARBA00007430"/>
    </source>
</evidence>
<dbReference type="PANTHER" id="PTHR30250">
    <property type="entry name" value="PST FAMILY PREDICTED COLANIC ACID TRANSPORTER"/>
    <property type="match status" value="1"/>
</dbReference>
<dbReference type="Pfam" id="PF13440">
    <property type="entry name" value="Polysacc_synt_3"/>
    <property type="match status" value="1"/>
</dbReference>
<comment type="caution">
    <text evidence="8">The sequence shown here is derived from an EMBL/GenBank/DDBJ whole genome shotgun (WGS) entry which is preliminary data.</text>
</comment>
<evidence type="ECO:0000256" key="4">
    <source>
        <dbReference type="ARBA" id="ARBA00022692"/>
    </source>
</evidence>
<feature type="transmembrane region" description="Helical" evidence="7">
    <location>
        <begin position="171"/>
        <end position="192"/>
    </location>
</feature>
<keyword evidence="3" id="KW-1003">Cell membrane</keyword>
<keyword evidence="9" id="KW-1185">Reference proteome</keyword>
<feature type="transmembrane region" description="Helical" evidence="7">
    <location>
        <begin position="412"/>
        <end position="433"/>
    </location>
</feature>
<feature type="transmembrane region" description="Helical" evidence="7">
    <location>
        <begin position="80"/>
        <end position="103"/>
    </location>
</feature>
<dbReference type="InterPro" id="IPR050833">
    <property type="entry name" value="Poly_Biosynth_Transport"/>
</dbReference>
<organism evidence="8 9">
    <name type="scientific">Endozoicomonas gorgoniicola</name>
    <dbReference type="NCBI Taxonomy" id="1234144"/>
    <lineage>
        <taxon>Bacteria</taxon>
        <taxon>Pseudomonadati</taxon>
        <taxon>Pseudomonadota</taxon>
        <taxon>Gammaproteobacteria</taxon>
        <taxon>Oceanospirillales</taxon>
        <taxon>Endozoicomonadaceae</taxon>
        <taxon>Endozoicomonas</taxon>
    </lineage>
</organism>
<dbReference type="Proteomes" id="UP001209854">
    <property type="component" value="Unassembled WGS sequence"/>
</dbReference>
<proteinExistence type="inferred from homology"/>
<comment type="subcellular location">
    <subcellularLocation>
        <location evidence="1">Cell membrane</location>
        <topology evidence="1">Multi-pass membrane protein</topology>
    </subcellularLocation>
</comment>
<sequence length="480" mass="52594">MPESKSKALTGLKWSAIERILTQGMQFVMMIVIARQLTPGDFGLVGMLAIFMAISQTFIDSGFSTALIRKGEPSETECATAFYFNVVVGIACYGLLFAASPLIASFYGEPILESLTKIIGLNVLFSSLAVVQRAKLTIALDFKKQSVISLIAVVVSGALGIAMAYTGFGVWALAAQTVAMNLLVALLLWVLIRWVPVEPFCWATFKELFGFGSKLLASGLLDTLYKNIYQIIIGKQFSASQLGYFTKAKQLSELPALNITQIIQRVNFPLMSQIKNDDKQLEQAYARALKYAAMVIFPLMAGLAVLAKPVIQVVLNDQWLPAVPMLSLLCLTAMLYPIHAINLNLLQVKGRSDWFLKLEVIKKTITTITLFITVPQGVMAMCLGMVVNSFMALFVNTHYTGKLLGLTTKKQIQLLLPVAAGTVLASLAGWMVLVNVSEPLLQIVLGGLAGFGVYVVSVKRFCKDEYREVVHRVFSDYKTA</sequence>
<dbReference type="PANTHER" id="PTHR30250:SF10">
    <property type="entry name" value="LIPOPOLYSACCHARIDE BIOSYNTHESIS PROTEIN WZXC"/>
    <property type="match status" value="1"/>
</dbReference>
<feature type="transmembrane region" description="Helical" evidence="7">
    <location>
        <begin position="439"/>
        <end position="457"/>
    </location>
</feature>
<accession>A0ABT3MPT7</accession>
<keyword evidence="5 7" id="KW-1133">Transmembrane helix</keyword>
<dbReference type="CDD" id="cd13127">
    <property type="entry name" value="MATE_tuaB_like"/>
    <property type="match status" value="1"/>
</dbReference>
<name>A0ABT3MPT7_9GAMM</name>
<feature type="transmembrane region" description="Helical" evidence="7">
    <location>
        <begin position="354"/>
        <end position="372"/>
    </location>
</feature>
<keyword evidence="6 7" id="KW-0472">Membrane</keyword>
<dbReference type="EMBL" id="JAPFCC010000001">
    <property type="protein sequence ID" value="MCW7551390.1"/>
    <property type="molecule type" value="Genomic_DNA"/>
</dbReference>
<feature type="transmembrane region" description="Helical" evidence="7">
    <location>
        <begin position="319"/>
        <end position="342"/>
    </location>
</feature>
<gene>
    <name evidence="8" type="ORF">NX722_01785</name>
</gene>
<reference evidence="8 9" key="1">
    <citation type="submission" date="2022-10" db="EMBL/GenBank/DDBJ databases">
        <title>High-quality genome sequences of two octocoral-associated bacteria, Endozoicomonas euniceicola EF212 and Endozoicomonas gorgoniicola PS125.</title>
        <authorList>
            <person name="Chiou Y.-J."/>
            <person name="Chen Y.-H."/>
        </authorList>
    </citation>
    <scope>NUCLEOTIDE SEQUENCE [LARGE SCALE GENOMIC DNA]</scope>
    <source>
        <strain evidence="8 9">PS125</strain>
    </source>
</reference>
<feature type="transmembrane region" description="Helical" evidence="7">
    <location>
        <begin position="288"/>
        <end position="307"/>
    </location>
</feature>
<comment type="similarity">
    <text evidence="2">Belongs to the polysaccharide synthase family.</text>
</comment>
<evidence type="ECO:0000313" key="9">
    <source>
        <dbReference type="Proteomes" id="UP001209854"/>
    </source>
</evidence>
<evidence type="ECO:0000256" key="7">
    <source>
        <dbReference type="SAM" id="Phobius"/>
    </source>
</evidence>
<evidence type="ECO:0000256" key="1">
    <source>
        <dbReference type="ARBA" id="ARBA00004651"/>
    </source>
</evidence>
<protein>
    <submittedName>
        <fullName evidence="8">Lipopolysaccharide biosynthesis protein</fullName>
    </submittedName>
</protein>
<dbReference type="RefSeq" id="WP_262566447.1">
    <property type="nucleotide sequence ID" value="NZ_JAPFCC010000001.1"/>
</dbReference>
<feature type="transmembrane region" description="Helical" evidence="7">
    <location>
        <begin position="115"/>
        <end position="134"/>
    </location>
</feature>
<evidence type="ECO:0000313" key="8">
    <source>
        <dbReference type="EMBL" id="MCW7551390.1"/>
    </source>
</evidence>
<keyword evidence="4 7" id="KW-0812">Transmembrane</keyword>
<feature type="transmembrane region" description="Helical" evidence="7">
    <location>
        <begin position="378"/>
        <end position="400"/>
    </location>
</feature>
<feature type="transmembrane region" description="Helical" evidence="7">
    <location>
        <begin position="146"/>
        <end position="165"/>
    </location>
</feature>
<evidence type="ECO:0000256" key="5">
    <source>
        <dbReference type="ARBA" id="ARBA00022989"/>
    </source>
</evidence>